<dbReference type="GO" id="GO:0005634">
    <property type="term" value="C:nucleus"/>
    <property type="evidence" value="ECO:0007669"/>
    <property type="project" value="UniProtKB-SubCell"/>
</dbReference>
<dbReference type="FunFam" id="2.10.110.10:FF:000030">
    <property type="entry name" value="Four and a half LIM domains protein 2"/>
    <property type="match status" value="1"/>
</dbReference>
<evidence type="ECO:0000256" key="3">
    <source>
        <dbReference type="ARBA" id="ARBA00022723"/>
    </source>
</evidence>
<evidence type="ECO:0000256" key="8">
    <source>
        <dbReference type="ARBA" id="ARBA00023242"/>
    </source>
</evidence>
<evidence type="ECO:0000256" key="6">
    <source>
        <dbReference type="ARBA" id="ARBA00022833"/>
    </source>
</evidence>
<keyword evidence="14" id="KW-1185">Reference proteome</keyword>
<dbReference type="PROSITE" id="PS00478">
    <property type="entry name" value="LIM_DOMAIN_1"/>
    <property type="match status" value="2"/>
</dbReference>
<dbReference type="OrthoDB" id="274660at2759"/>
<evidence type="ECO:0000256" key="11">
    <source>
        <dbReference type="PROSITE-ProRule" id="PRU00125"/>
    </source>
</evidence>
<dbReference type="PROSITE" id="PS50023">
    <property type="entry name" value="LIM_DOMAIN_2"/>
    <property type="match status" value="2"/>
</dbReference>
<feature type="domain" description="LIM zinc-binding" evidence="12">
    <location>
        <begin position="39"/>
        <end position="99"/>
    </location>
</feature>
<keyword evidence="5" id="KW-0863">Zinc-finger</keyword>
<dbReference type="InterPro" id="IPR042947">
    <property type="entry name" value="FHL5_LIM2"/>
</dbReference>
<comment type="subcellular location">
    <subcellularLocation>
        <location evidence="1">Nucleus</location>
    </subcellularLocation>
</comment>
<dbReference type="AlphaFoldDB" id="A0A8V0X6T0"/>
<accession>A0A8V0X6T0</accession>
<proteinExistence type="evidence at protein level"/>
<protein>
    <recommendedName>
        <fullName evidence="2">Four and a half LIM domains protein 5</fullName>
    </recommendedName>
</protein>
<dbReference type="Ensembl" id="ENSGALT00010006094.1">
    <property type="protein sequence ID" value="ENSGALP00010003802.1"/>
    <property type="gene ID" value="ENSGALG00010002625.1"/>
</dbReference>
<comment type="function">
    <text evidence="9">May be involved in the regulation of spermatogenesis. Stimulates CREM transcriptional activity in a phosphorylation-independent manner.</text>
</comment>
<comment type="subunit">
    <text evidence="10">Interacts with CREM (via the third LIM domain). Interacts (via second LIM domain) with SPAG8.</text>
</comment>
<name>A0A8V0X6T0_CHICK</name>
<evidence type="ECO:0000259" key="12">
    <source>
        <dbReference type="PROSITE" id="PS50023"/>
    </source>
</evidence>
<dbReference type="Pfam" id="PF00412">
    <property type="entry name" value="LIM"/>
    <property type="match status" value="2"/>
</dbReference>
<dbReference type="CDD" id="cd09428">
    <property type="entry name" value="LIM2_FHL5"/>
    <property type="match status" value="1"/>
</dbReference>
<keyword evidence="6 11" id="KW-0862">Zinc</keyword>
<keyword evidence="15" id="KW-1267">Proteomics identification</keyword>
<dbReference type="InterPro" id="IPR001781">
    <property type="entry name" value="Znf_LIM"/>
</dbReference>
<feature type="domain" description="LIM zinc-binding" evidence="12">
    <location>
        <begin position="100"/>
        <end position="161"/>
    </location>
</feature>
<evidence type="ECO:0000256" key="1">
    <source>
        <dbReference type="ARBA" id="ARBA00004123"/>
    </source>
</evidence>
<dbReference type="GeneTree" id="ENSGT00950000183028"/>
<evidence type="ECO:0000256" key="10">
    <source>
        <dbReference type="ARBA" id="ARBA00047051"/>
    </source>
</evidence>
<evidence type="ECO:0000313" key="14">
    <source>
        <dbReference type="Proteomes" id="UP000000539"/>
    </source>
</evidence>
<evidence type="ECO:0000256" key="4">
    <source>
        <dbReference type="ARBA" id="ARBA00022737"/>
    </source>
</evidence>
<keyword evidence="8" id="KW-0539">Nucleus</keyword>
<organism evidence="13 14">
    <name type="scientific">Gallus gallus</name>
    <name type="common">Chicken</name>
    <dbReference type="NCBI Taxonomy" id="9031"/>
    <lineage>
        <taxon>Eukaryota</taxon>
        <taxon>Metazoa</taxon>
        <taxon>Chordata</taxon>
        <taxon>Craniata</taxon>
        <taxon>Vertebrata</taxon>
        <taxon>Euteleostomi</taxon>
        <taxon>Archelosauria</taxon>
        <taxon>Archosauria</taxon>
        <taxon>Dinosauria</taxon>
        <taxon>Saurischia</taxon>
        <taxon>Theropoda</taxon>
        <taxon>Coelurosauria</taxon>
        <taxon>Aves</taxon>
        <taxon>Neognathae</taxon>
        <taxon>Galloanserae</taxon>
        <taxon>Galliformes</taxon>
        <taxon>Phasianidae</taxon>
        <taxon>Phasianinae</taxon>
        <taxon>Gallus</taxon>
    </lineage>
</organism>
<keyword evidence="3 11" id="KW-0479">Metal-binding</keyword>
<evidence type="ECO:0007829" key="15">
    <source>
        <dbReference type="PeptideAtlas" id="A0A8V0X6T0"/>
    </source>
</evidence>
<reference evidence="13" key="1">
    <citation type="submission" date="2020-11" db="EMBL/GenBank/DDBJ databases">
        <title>Gallus gallus (Chicken) genome, bGalGal1, GRCg7b, maternal haplotype autosomes + Z &amp; W.</title>
        <authorList>
            <person name="Warren W."/>
            <person name="Formenti G."/>
            <person name="Fedrigo O."/>
            <person name="Haase B."/>
            <person name="Mountcastle J."/>
            <person name="Balacco J."/>
            <person name="Tracey A."/>
            <person name="Schneider V."/>
            <person name="Okimoto R."/>
            <person name="Cheng H."/>
            <person name="Hawken R."/>
            <person name="Howe K."/>
            <person name="Jarvis E.D."/>
        </authorList>
    </citation>
    <scope>NUCLEOTIDE SEQUENCE [LARGE SCALE GENOMIC DNA]</scope>
    <source>
        <strain evidence="13">Broiler</strain>
    </source>
</reference>
<dbReference type="Pfam" id="PF25076">
    <property type="entry name" value="LIM_FHL2-3_N"/>
    <property type="match status" value="1"/>
</dbReference>
<dbReference type="GO" id="GO:0008270">
    <property type="term" value="F:zinc ion binding"/>
    <property type="evidence" value="ECO:0007669"/>
    <property type="project" value="UniProtKB-KW"/>
</dbReference>
<dbReference type="PANTHER" id="PTHR24205">
    <property type="entry name" value="FOUR AND A HALF LIM DOMAINS PROTEIN"/>
    <property type="match status" value="1"/>
</dbReference>
<keyword evidence="4" id="KW-0677">Repeat</keyword>
<evidence type="ECO:0000256" key="9">
    <source>
        <dbReference type="ARBA" id="ARBA00025444"/>
    </source>
</evidence>
<dbReference type="SMART" id="SM00132">
    <property type="entry name" value="LIM"/>
    <property type="match status" value="2"/>
</dbReference>
<dbReference type="Proteomes" id="UP000000539">
    <property type="component" value="Chromosome 3"/>
</dbReference>
<dbReference type="InterPro" id="IPR056807">
    <property type="entry name" value="LIM_FHL1/2/3/5_N"/>
</dbReference>
<evidence type="ECO:0000313" key="13">
    <source>
        <dbReference type="Ensembl" id="ENSGALP00010003802.1"/>
    </source>
</evidence>
<dbReference type="PANTHER" id="PTHR24205:SF7">
    <property type="entry name" value="FOUR AND A HALF LIM DOMAINS PROTEIN 5"/>
    <property type="match status" value="1"/>
</dbReference>
<gene>
    <name evidence="13" type="primary">FHL5</name>
</gene>
<dbReference type="SUPFAM" id="SSF57716">
    <property type="entry name" value="Glucocorticoid receptor-like (DNA-binding domain)"/>
    <property type="match status" value="3"/>
</dbReference>
<reference evidence="13" key="2">
    <citation type="submission" date="2025-08" db="UniProtKB">
        <authorList>
            <consortium name="Ensembl"/>
        </authorList>
    </citation>
    <scope>IDENTIFICATION</scope>
    <source>
        <strain evidence="13">broiler</strain>
    </source>
</reference>
<sequence>MTSNHSDCHYCLQSLRGRKYALKEENAYCVRCYDSLFANSCEECKEPIECDSKDLAYKGRHWHERCFKCTKCSRSLVEKPFAAKDELLLCTECYSNEYSSKCFHCQKTIMPGSRKMEFKGSSWHESCFVCQYCQQPLGTKPLITKDNENYCVPCFEKQFAHRCYSCKKLLEVPNLSHLKSVSGMRNVLTVQDAQSHWWAKDSSPSRMQSFAMNVVLRSSVESYKDELFSLYNHVLCYSAVRKSFKRCITYLAIQVTFQQQFNSITVVNFLL</sequence>
<evidence type="ECO:0000256" key="5">
    <source>
        <dbReference type="ARBA" id="ARBA00022771"/>
    </source>
</evidence>
<dbReference type="FunFam" id="2.10.110.10:FF:000049">
    <property type="entry name" value="Four and a half LIM domains protein 2"/>
    <property type="match status" value="1"/>
</dbReference>
<reference evidence="13" key="3">
    <citation type="submission" date="2025-09" db="UniProtKB">
        <authorList>
            <consortium name="Ensembl"/>
        </authorList>
    </citation>
    <scope>IDENTIFICATION</scope>
    <source>
        <strain evidence="13">broiler</strain>
    </source>
</reference>
<evidence type="ECO:0000256" key="2">
    <source>
        <dbReference type="ARBA" id="ARBA00021696"/>
    </source>
</evidence>
<dbReference type="CDD" id="cd09343">
    <property type="entry name" value="LIM1_FHL"/>
    <property type="match status" value="1"/>
</dbReference>
<evidence type="ECO:0000256" key="7">
    <source>
        <dbReference type="ARBA" id="ARBA00023038"/>
    </source>
</evidence>
<keyword evidence="7 11" id="KW-0440">LIM domain</keyword>
<dbReference type="Gene3D" id="2.10.110.10">
    <property type="entry name" value="Cysteine Rich Protein"/>
    <property type="match status" value="2"/>
</dbReference>